<dbReference type="EMBL" id="CP069103">
    <property type="protein sequence ID" value="QSS51191.1"/>
    <property type="molecule type" value="Genomic_DNA"/>
</dbReference>
<evidence type="ECO:0000313" key="2">
    <source>
        <dbReference type="EMBL" id="QSS51191.1"/>
    </source>
</evidence>
<accession>A0A8A1LBT9</accession>
<gene>
    <name evidence="2" type="ORF">I7I53_06444</name>
</gene>
<evidence type="ECO:0000313" key="3">
    <source>
        <dbReference type="Proteomes" id="UP000663419"/>
    </source>
</evidence>
<feature type="compositionally biased region" description="Low complexity" evidence="1">
    <location>
        <begin position="26"/>
        <end position="38"/>
    </location>
</feature>
<dbReference type="Proteomes" id="UP000663419">
    <property type="component" value="Chromosome 2"/>
</dbReference>
<organism evidence="2 3">
    <name type="scientific">Ajellomyces capsulatus (strain H88)</name>
    <name type="common">Darling's disease fungus</name>
    <name type="synonym">Histoplasma capsulatum</name>
    <dbReference type="NCBI Taxonomy" id="544711"/>
    <lineage>
        <taxon>Eukaryota</taxon>
        <taxon>Fungi</taxon>
        <taxon>Dikarya</taxon>
        <taxon>Ascomycota</taxon>
        <taxon>Pezizomycotina</taxon>
        <taxon>Eurotiomycetes</taxon>
        <taxon>Eurotiomycetidae</taxon>
        <taxon>Onygenales</taxon>
        <taxon>Ajellomycetaceae</taxon>
        <taxon>Histoplasma</taxon>
    </lineage>
</organism>
<feature type="compositionally biased region" description="Basic residues" evidence="1">
    <location>
        <begin position="39"/>
        <end position="48"/>
    </location>
</feature>
<feature type="region of interest" description="Disordered" evidence="1">
    <location>
        <begin position="18"/>
        <end position="55"/>
    </location>
</feature>
<protein>
    <submittedName>
        <fullName evidence="2">Uncharacterized protein</fullName>
    </submittedName>
</protein>
<reference evidence="2" key="1">
    <citation type="submission" date="2021-01" db="EMBL/GenBank/DDBJ databases">
        <title>Chromosome-level genome assembly of a human fungal pathogen reveals clustering of transcriptionally co-regulated genes.</title>
        <authorList>
            <person name="Voorhies M."/>
            <person name="Cohen S."/>
            <person name="Shea T.P."/>
            <person name="Petrus S."/>
            <person name="Munoz J.F."/>
            <person name="Poplawski S."/>
            <person name="Goldman W.E."/>
            <person name="Michael T."/>
            <person name="Cuomo C.A."/>
            <person name="Sil A."/>
            <person name="Beyhan S."/>
        </authorList>
    </citation>
    <scope>NUCLEOTIDE SEQUENCE</scope>
    <source>
        <strain evidence="2">H88</strain>
    </source>
</reference>
<sequence length="101" mass="11383">MNAWSGVEERFLPFLLSPTKPRSKISKSSPPHTNPPNSHGHRERKPPRAHVGERSGGRLAVHNLWLPWNRWVQYGVCILIPHARVRHGAKSSGPLALEFSL</sequence>
<name>A0A8A1LBT9_AJEC8</name>
<dbReference type="AlphaFoldDB" id="A0A8A1LBT9"/>
<proteinExistence type="predicted"/>
<dbReference type="VEuPathDB" id="FungiDB:I7I53_06444"/>
<evidence type="ECO:0000256" key="1">
    <source>
        <dbReference type="SAM" id="MobiDB-lite"/>
    </source>
</evidence>